<feature type="compositionally biased region" description="Polar residues" evidence="1">
    <location>
        <begin position="102"/>
        <end position="111"/>
    </location>
</feature>
<sequence length="111" mass="12137">MKIAVEDSKKCNIPAVRKAEDSQTAVKAVFGSERKIALRTRHYLLLNGSKIEVRLALLTQVWARWGSIPGRHSSTAASTNVIASHPMQHGPSRGTPPHGSILISTTRMNLK</sequence>
<reference evidence="2 3" key="1">
    <citation type="submission" date="2019-05" db="EMBL/GenBank/DDBJ databases">
        <title>Another draft genome of Portunus trituberculatus and its Hox gene families provides insights of decapod evolution.</title>
        <authorList>
            <person name="Jeong J.-H."/>
            <person name="Song I."/>
            <person name="Kim S."/>
            <person name="Choi T."/>
            <person name="Kim D."/>
            <person name="Ryu S."/>
            <person name="Kim W."/>
        </authorList>
    </citation>
    <scope>NUCLEOTIDE SEQUENCE [LARGE SCALE GENOMIC DNA]</scope>
    <source>
        <tissue evidence="2">Muscle</tissue>
    </source>
</reference>
<feature type="region of interest" description="Disordered" evidence="1">
    <location>
        <begin position="86"/>
        <end position="111"/>
    </location>
</feature>
<keyword evidence="3" id="KW-1185">Reference proteome</keyword>
<proteinExistence type="predicted"/>
<name>A0A5B7HMB4_PORTR</name>
<dbReference type="Proteomes" id="UP000324222">
    <property type="component" value="Unassembled WGS sequence"/>
</dbReference>
<dbReference type="AlphaFoldDB" id="A0A5B7HMB4"/>
<evidence type="ECO:0000313" key="2">
    <source>
        <dbReference type="EMBL" id="MPC69664.1"/>
    </source>
</evidence>
<gene>
    <name evidence="2" type="ORF">E2C01_063894</name>
</gene>
<accession>A0A5B7HMB4</accession>
<organism evidence="2 3">
    <name type="scientific">Portunus trituberculatus</name>
    <name type="common">Swimming crab</name>
    <name type="synonym">Neptunus trituberculatus</name>
    <dbReference type="NCBI Taxonomy" id="210409"/>
    <lineage>
        <taxon>Eukaryota</taxon>
        <taxon>Metazoa</taxon>
        <taxon>Ecdysozoa</taxon>
        <taxon>Arthropoda</taxon>
        <taxon>Crustacea</taxon>
        <taxon>Multicrustacea</taxon>
        <taxon>Malacostraca</taxon>
        <taxon>Eumalacostraca</taxon>
        <taxon>Eucarida</taxon>
        <taxon>Decapoda</taxon>
        <taxon>Pleocyemata</taxon>
        <taxon>Brachyura</taxon>
        <taxon>Eubrachyura</taxon>
        <taxon>Portunoidea</taxon>
        <taxon>Portunidae</taxon>
        <taxon>Portuninae</taxon>
        <taxon>Portunus</taxon>
    </lineage>
</organism>
<evidence type="ECO:0000313" key="3">
    <source>
        <dbReference type="Proteomes" id="UP000324222"/>
    </source>
</evidence>
<comment type="caution">
    <text evidence="2">The sequence shown here is derived from an EMBL/GenBank/DDBJ whole genome shotgun (WGS) entry which is preliminary data.</text>
</comment>
<protein>
    <submittedName>
        <fullName evidence="2">Uncharacterized protein</fullName>
    </submittedName>
</protein>
<evidence type="ECO:0000256" key="1">
    <source>
        <dbReference type="SAM" id="MobiDB-lite"/>
    </source>
</evidence>
<dbReference type="EMBL" id="VSRR010029794">
    <property type="protein sequence ID" value="MPC69664.1"/>
    <property type="molecule type" value="Genomic_DNA"/>
</dbReference>